<dbReference type="Proteomes" id="UP001418222">
    <property type="component" value="Unassembled WGS sequence"/>
</dbReference>
<evidence type="ECO:0000313" key="2">
    <source>
        <dbReference type="EMBL" id="KAK8921161.1"/>
    </source>
</evidence>
<name>A0AAP0AZM7_9ASPA</name>
<feature type="signal peptide" evidence="1">
    <location>
        <begin position="1"/>
        <end position="16"/>
    </location>
</feature>
<dbReference type="AlphaFoldDB" id="A0AAP0AZM7"/>
<comment type="caution">
    <text evidence="2">The sequence shown here is derived from an EMBL/GenBank/DDBJ whole genome shotgun (WGS) entry which is preliminary data.</text>
</comment>
<accession>A0AAP0AZM7</accession>
<evidence type="ECO:0000313" key="3">
    <source>
        <dbReference type="Proteomes" id="UP001418222"/>
    </source>
</evidence>
<proteinExistence type="predicted"/>
<evidence type="ECO:0000256" key="1">
    <source>
        <dbReference type="SAM" id="SignalP"/>
    </source>
</evidence>
<reference evidence="2 3" key="1">
    <citation type="journal article" date="2022" name="Nat. Plants">
        <title>Genomes of leafy and leafless Platanthera orchids illuminate the evolution of mycoheterotrophy.</title>
        <authorList>
            <person name="Li M.H."/>
            <person name="Liu K.W."/>
            <person name="Li Z."/>
            <person name="Lu H.C."/>
            <person name="Ye Q.L."/>
            <person name="Zhang D."/>
            <person name="Wang J.Y."/>
            <person name="Li Y.F."/>
            <person name="Zhong Z.M."/>
            <person name="Liu X."/>
            <person name="Yu X."/>
            <person name="Liu D.K."/>
            <person name="Tu X.D."/>
            <person name="Liu B."/>
            <person name="Hao Y."/>
            <person name="Liao X.Y."/>
            <person name="Jiang Y.T."/>
            <person name="Sun W.H."/>
            <person name="Chen J."/>
            <person name="Chen Y.Q."/>
            <person name="Ai Y."/>
            <person name="Zhai J.W."/>
            <person name="Wu S.S."/>
            <person name="Zhou Z."/>
            <person name="Hsiao Y.Y."/>
            <person name="Wu W.L."/>
            <person name="Chen Y.Y."/>
            <person name="Lin Y.F."/>
            <person name="Hsu J.L."/>
            <person name="Li C.Y."/>
            <person name="Wang Z.W."/>
            <person name="Zhao X."/>
            <person name="Zhong W.Y."/>
            <person name="Ma X.K."/>
            <person name="Ma L."/>
            <person name="Huang J."/>
            <person name="Chen G.Z."/>
            <person name="Huang M.Z."/>
            <person name="Huang L."/>
            <person name="Peng D.H."/>
            <person name="Luo Y.B."/>
            <person name="Zou S.Q."/>
            <person name="Chen S.P."/>
            <person name="Lan S."/>
            <person name="Tsai W.C."/>
            <person name="Van de Peer Y."/>
            <person name="Liu Z.J."/>
        </authorList>
    </citation>
    <scope>NUCLEOTIDE SEQUENCE [LARGE SCALE GENOMIC DNA]</scope>
    <source>
        <strain evidence="2">Lor287</strain>
    </source>
</reference>
<dbReference type="EMBL" id="JBBWWQ010000018">
    <property type="protein sequence ID" value="KAK8921161.1"/>
    <property type="molecule type" value="Genomic_DNA"/>
</dbReference>
<feature type="chain" id="PRO_5043020715" evidence="1">
    <location>
        <begin position="17"/>
        <end position="119"/>
    </location>
</feature>
<keyword evidence="3" id="KW-1185">Reference proteome</keyword>
<dbReference type="SUPFAM" id="SSF53756">
    <property type="entry name" value="UDP-Glycosyltransferase/glycogen phosphorylase"/>
    <property type="match status" value="1"/>
</dbReference>
<gene>
    <name evidence="2" type="ORF">KSP39_PZI020212</name>
</gene>
<protein>
    <submittedName>
        <fullName evidence="2">Uncharacterized protein</fullName>
    </submittedName>
</protein>
<sequence length="119" mass="13214">MVLGTCFCLFPFSSLSSVLRSSTKNTNEESHDLFKWLDSQKEGSAIFAWYWGGGMGDRVWDGDRAKVVAAGMLEAAVSRLMGKDEEADGRRRRARELGAKARRALEKGEKGAGERWLVV</sequence>
<keyword evidence="1" id="KW-0732">Signal</keyword>
<organism evidence="2 3">
    <name type="scientific">Platanthera zijinensis</name>
    <dbReference type="NCBI Taxonomy" id="2320716"/>
    <lineage>
        <taxon>Eukaryota</taxon>
        <taxon>Viridiplantae</taxon>
        <taxon>Streptophyta</taxon>
        <taxon>Embryophyta</taxon>
        <taxon>Tracheophyta</taxon>
        <taxon>Spermatophyta</taxon>
        <taxon>Magnoliopsida</taxon>
        <taxon>Liliopsida</taxon>
        <taxon>Asparagales</taxon>
        <taxon>Orchidaceae</taxon>
        <taxon>Orchidoideae</taxon>
        <taxon>Orchideae</taxon>
        <taxon>Orchidinae</taxon>
        <taxon>Platanthera</taxon>
    </lineage>
</organism>